<sequence length="333" mass="36557">MKYRNGLLGFILFASLVAQVAADTSNRVGMVLWAGCEDVCRGVADQLRAMDPGIEFLQFDAARDENVLARMPDLVKDAKLDLLVTWGTRVTRQMVGTKAEFNEGSRMGDMPVVFTVVSDPVASDIVDSYTETGRTQITGTRNRVPEAVNINGLRRVMPDFNHLGLIYEPEADNSLRKFEEINALSKQEGFHLTAVPVRGGDPAKLQHMATGIAQMKAAGVQFIYLGSSTFLETHADTFTETALSHGLPVLSPYEKLVHESQAYLSIAARDYDVGKLAAQQAMRILNSDAQAGSYPVLAMEEFAFVLNGSVAKKLSLYPPLDMMQLFEVTEGRQ</sequence>
<dbReference type="EMBL" id="QHLQ01000008">
    <property type="protein sequence ID" value="NIZ61237.1"/>
    <property type="molecule type" value="Genomic_DNA"/>
</dbReference>
<keyword evidence="3" id="KW-1185">Reference proteome</keyword>
<keyword evidence="1" id="KW-0732">Signal</keyword>
<evidence type="ECO:0000256" key="1">
    <source>
        <dbReference type="SAM" id="SignalP"/>
    </source>
</evidence>
<dbReference type="Pfam" id="PF04392">
    <property type="entry name" value="ABC_sub_bind"/>
    <property type="match status" value="1"/>
</dbReference>
<name>A0ABX0W6M3_9RHOB</name>
<dbReference type="PANTHER" id="PTHR35271">
    <property type="entry name" value="ABC TRANSPORTER, SUBSTRATE-BINDING LIPOPROTEIN-RELATED"/>
    <property type="match status" value="1"/>
</dbReference>
<evidence type="ECO:0000313" key="3">
    <source>
        <dbReference type="Proteomes" id="UP001429564"/>
    </source>
</evidence>
<feature type="chain" id="PRO_5046954208" description="ABC transporter substrate-binding protein" evidence="1">
    <location>
        <begin position="21"/>
        <end position="333"/>
    </location>
</feature>
<organism evidence="2 3">
    <name type="scientific">Parasedimentitalea denitrificans</name>
    <dbReference type="NCBI Taxonomy" id="2211118"/>
    <lineage>
        <taxon>Bacteria</taxon>
        <taxon>Pseudomonadati</taxon>
        <taxon>Pseudomonadota</taxon>
        <taxon>Alphaproteobacteria</taxon>
        <taxon>Rhodobacterales</taxon>
        <taxon>Paracoccaceae</taxon>
        <taxon>Parasedimentitalea</taxon>
    </lineage>
</organism>
<evidence type="ECO:0000313" key="2">
    <source>
        <dbReference type="EMBL" id="NIZ61237.1"/>
    </source>
</evidence>
<protein>
    <recommendedName>
        <fullName evidence="4">ABC transporter substrate-binding protein</fullName>
    </recommendedName>
</protein>
<gene>
    <name evidence="2" type="ORF">DL239_09640</name>
</gene>
<accession>A0ABX0W6M3</accession>
<dbReference type="Proteomes" id="UP001429564">
    <property type="component" value="Unassembled WGS sequence"/>
</dbReference>
<reference evidence="2 3" key="1">
    <citation type="submission" date="2018-05" db="EMBL/GenBank/DDBJ databases">
        <authorList>
            <person name="Zhang Y.-J."/>
        </authorList>
    </citation>
    <scope>NUCLEOTIDE SEQUENCE [LARGE SCALE GENOMIC DNA]</scope>
    <source>
        <strain evidence="2 3">CY04</strain>
    </source>
</reference>
<dbReference type="InterPro" id="IPR007487">
    <property type="entry name" value="ABC_transpt-TYRBP-like"/>
</dbReference>
<proteinExistence type="predicted"/>
<dbReference type="Gene3D" id="3.40.50.2300">
    <property type="match status" value="2"/>
</dbReference>
<dbReference type="PANTHER" id="PTHR35271:SF1">
    <property type="entry name" value="ABC TRANSPORTER, SUBSTRATE-BINDING LIPOPROTEIN"/>
    <property type="match status" value="1"/>
</dbReference>
<evidence type="ECO:0008006" key="4">
    <source>
        <dbReference type="Google" id="ProtNLM"/>
    </source>
</evidence>
<comment type="caution">
    <text evidence="2">The sequence shown here is derived from an EMBL/GenBank/DDBJ whole genome shotgun (WGS) entry which is preliminary data.</text>
</comment>
<feature type="signal peptide" evidence="1">
    <location>
        <begin position="1"/>
        <end position="20"/>
    </location>
</feature>